<reference evidence="2" key="1">
    <citation type="submission" date="2020-06" db="EMBL/GenBank/DDBJ databases">
        <authorList>
            <consortium name="Plant Systems Biology data submission"/>
        </authorList>
    </citation>
    <scope>NUCLEOTIDE SEQUENCE</scope>
    <source>
        <strain evidence="2">D6</strain>
    </source>
</reference>
<evidence type="ECO:0000256" key="1">
    <source>
        <dbReference type="SAM" id="MobiDB-lite"/>
    </source>
</evidence>
<feature type="region of interest" description="Disordered" evidence="1">
    <location>
        <begin position="100"/>
        <end position="162"/>
    </location>
</feature>
<dbReference type="AlphaFoldDB" id="A0A9N8HBY9"/>
<feature type="compositionally biased region" description="Low complexity" evidence="1">
    <location>
        <begin position="107"/>
        <end position="119"/>
    </location>
</feature>
<feature type="compositionally biased region" description="Polar residues" evidence="1">
    <location>
        <begin position="130"/>
        <end position="141"/>
    </location>
</feature>
<dbReference type="EMBL" id="CAICTM010000383">
    <property type="protein sequence ID" value="CAB9509318.1"/>
    <property type="molecule type" value="Genomic_DNA"/>
</dbReference>
<gene>
    <name evidence="2" type="ORF">SEMRO_384_G131570.1</name>
</gene>
<evidence type="ECO:0000313" key="2">
    <source>
        <dbReference type="EMBL" id="CAB9509318.1"/>
    </source>
</evidence>
<proteinExistence type="predicted"/>
<dbReference type="Proteomes" id="UP001153069">
    <property type="component" value="Unassembled WGS sequence"/>
</dbReference>
<comment type="caution">
    <text evidence="2">The sequence shown here is derived from an EMBL/GenBank/DDBJ whole genome shotgun (WGS) entry which is preliminary data.</text>
</comment>
<protein>
    <submittedName>
        <fullName evidence="2">Uncharacterized protein</fullName>
    </submittedName>
</protein>
<sequence length="241" mass="24997">MALSLIDAMATTPTFATSKSVLGEEAPLPPAPPRIPRNVIPTAEHDSCVKNVHHASLTALPSATKTKPCPILTLGVQHRRHSAPAMLAFQTAFAKMKEKGMSDSGRSLTSSTANSNTTSTKKEPSAAMSKLNSLFPTSPGSLQKAARRRRQKDTAAGLGQSKNATFKGVGKSANLDAQQILAGLMKGAASSSAAGTATFTKTSSSGKLLLGHAAGMPRTSSGARLVNNNMRKVRSSGSILF</sequence>
<organism evidence="2 3">
    <name type="scientific">Seminavis robusta</name>
    <dbReference type="NCBI Taxonomy" id="568900"/>
    <lineage>
        <taxon>Eukaryota</taxon>
        <taxon>Sar</taxon>
        <taxon>Stramenopiles</taxon>
        <taxon>Ochrophyta</taxon>
        <taxon>Bacillariophyta</taxon>
        <taxon>Bacillariophyceae</taxon>
        <taxon>Bacillariophycidae</taxon>
        <taxon>Naviculales</taxon>
        <taxon>Naviculaceae</taxon>
        <taxon>Seminavis</taxon>
    </lineage>
</organism>
<keyword evidence="3" id="KW-1185">Reference proteome</keyword>
<name>A0A9N8HBY9_9STRA</name>
<accession>A0A9N8HBY9</accession>
<evidence type="ECO:0000313" key="3">
    <source>
        <dbReference type="Proteomes" id="UP001153069"/>
    </source>
</evidence>